<name>A0ABQ7I857_9HELO</name>
<dbReference type="GeneID" id="62237356"/>
<keyword evidence="1" id="KW-0812">Transmembrane</keyword>
<gene>
    <name evidence="2" type="ORF">EAE98_010585</name>
</gene>
<keyword evidence="1" id="KW-0472">Membrane</keyword>
<evidence type="ECO:0008006" key="4">
    <source>
        <dbReference type="Google" id="ProtNLM"/>
    </source>
</evidence>
<sequence length="158" mass="17362">MFEARLERKERVKPQSLGITSDVKNEDMLLDAAGLFPIKEPFFVTAKFWKRFSVYASVILSIASLVISSIASLKPSSAADMKVTSIIINALSVTLSALTSLDWQSQATTDRKFAQMLSQISHVHEGKEGGRIVVLGRGREEEERLMGERGGMGIGKAF</sequence>
<keyword evidence="3" id="KW-1185">Reference proteome</keyword>
<dbReference type="EMBL" id="RCSX01000038">
    <property type="protein sequence ID" value="KAF7916576.1"/>
    <property type="molecule type" value="Genomic_DNA"/>
</dbReference>
<organism evidence="2 3">
    <name type="scientific">Botrytis deweyae</name>
    <dbReference type="NCBI Taxonomy" id="2478750"/>
    <lineage>
        <taxon>Eukaryota</taxon>
        <taxon>Fungi</taxon>
        <taxon>Dikarya</taxon>
        <taxon>Ascomycota</taxon>
        <taxon>Pezizomycotina</taxon>
        <taxon>Leotiomycetes</taxon>
        <taxon>Helotiales</taxon>
        <taxon>Sclerotiniaceae</taxon>
        <taxon>Botrytis</taxon>
    </lineage>
</organism>
<evidence type="ECO:0000313" key="3">
    <source>
        <dbReference type="Proteomes" id="UP000783213"/>
    </source>
</evidence>
<dbReference type="RefSeq" id="XP_038805390.1">
    <property type="nucleotide sequence ID" value="XM_038958206.1"/>
</dbReference>
<evidence type="ECO:0000313" key="2">
    <source>
        <dbReference type="EMBL" id="KAF7916576.1"/>
    </source>
</evidence>
<protein>
    <recommendedName>
        <fullName evidence="4">SMODS and SLOG-associating 2TM effector domain-containing protein</fullName>
    </recommendedName>
</protein>
<feature type="transmembrane region" description="Helical" evidence="1">
    <location>
        <begin position="52"/>
        <end position="71"/>
    </location>
</feature>
<evidence type="ECO:0000256" key="1">
    <source>
        <dbReference type="SAM" id="Phobius"/>
    </source>
</evidence>
<accession>A0ABQ7I857</accession>
<keyword evidence="1" id="KW-1133">Transmembrane helix</keyword>
<feature type="transmembrane region" description="Helical" evidence="1">
    <location>
        <begin position="83"/>
        <end position="103"/>
    </location>
</feature>
<proteinExistence type="predicted"/>
<reference evidence="2 3" key="1">
    <citation type="journal article" date="2020" name="Genome Biol. Evol.">
        <title>Comparative genomics of Sclerotiniaceae.</title>
        <authorList>
            <person name="Valero Jimenez C.A."/>
            <person name="Steentjes M."/>
            <person name="Scholten O.E."/>
            <person name="Van Kan J.A.L."/>
        </authorList>
    </citation>
    <scope>NUCLEOTIDE SEQUENCE [LARGE SCALE GENOMIC DNA]</scope>
    <source>
        <strain evidence="2 3">B1</strain>
    </source>
</reference>
<comment type="caution">
    <text evidence="2">The sequence shown here is derived from an EMBL/GenBank/DDBJ whole genome shotgun (WGS) entry which is preliminary data.</text>
</comment>
<dbReference type="Proteomes" id="UP000783213">
    <property type="component" value="Unassembled WGS sequence"/>
</dbReference>